<sequence length="103" mass="12223">MSPPIKKNDFYDKLFGQGYWCYYTMQHDTPFKLIKASLTVKELRNLTNLTIYLDQLIVMFEADIDVIYVYIRIDEITHKSITLMPQPDDGDIYKLHQKMIGKK</sequence>
<protein>
    <submittedName>
        <fullName evidence="1">Uncharacterized protein</fullName>
    </submittedName>
</protein>
<dbReference type="EMBL" id="MK500334">
    <property type="protein sequence ID" value="QBK86306.1"/>
    <property type="molecule type" value="Genomic_DNA"/>
</dbReference>
<gene>
    <name evidence="1" type="ORF">LCMAC102_01010</name>
</gene>
<reference evidence="1" key="1">
    <citation type="journal article" date="2019" name="MBio">
        <title>Virus Genomes from Deep Sea Sediments Expand the Ocean Megavirome and Support Independent Origins of Viral Gigantism.</title>
        <authorList>
            <person name="Backstrom D."/>
            <person name="Yutin N."/>
            <person name="Jorgensen S.L."/>
            <person name="Dharamshi J."/>
            <person name="Homa F."/>
            <person name="Zaremba-Niedwiedzka K."/>
            <person name="Spang A."/>
            <person name="Wolf Y.I."/>
            <person name="Koonin E.V."/>
            <person name="Ettema T.J."/>
        </authorList>
    </citation>
    <scope>NUCLEOTIDE SEQUENCE</scope>
</reference>
<accession>A0A481YUW6</accession>
<organism evidence="1">
    <name type="scientific">Marseillevirus LCMAC102</name>
    <dbReference type="NCBI Taxonomy" id="2506603"/>
    <lineage>
        <taxon>Viruses</taxon>
        <taxon>Varidnaviria</taxon>
        <taxon>Bamfordvirae</taxon>
        <taxon>Nucleocytoviricota</taxon>
        <taxon>Megaviricetes</taxon>
        <taxon>Pimascovirales</taxon>
        <taxon>Pimascovirales incertae sedis</taxon>
        <taxon>Marseilleviridae</taxon>
    </lineage>
</organism>
<proteinExistence type="predicted"/>
<evidence type="ECO:0000313" key="1">
    <source>
        <dbReference type="EMBL" id="QBK86306.1"/>
    </source>
</evidence>
<name>A0A481YUW6_9VIRU</name>